<sequence length="147" mass="16325">MHRARRTTDDDQEDVGHESSDKDRYLGTGIAVFAVRPLYIIMLQKNLFRRSQVNMNPNTKPVEAWQSLVISVFRSAMVGDGSASLCRRPSARHGSAAVTGDHNYLPVLVMYDGRITRGDRSADLYWRPVNPSTGYPSPSVSASLSDL</sequence>
<feature type="region of interest" description="Disordered" evidence="1">
    <location>
        <begin position="1"/>
        <end position="21"/>
    </location>
</feature>
<accession>A0AAD7CP13</accession>
<dbReference type="Proteomes" id="UP001221757">
    <property type="component" value="Unassembled WGS sequence"/>
</dbReference>
<evidence type="ECO:0000313" key="3">
    <source>
        <dbReference type="Proteomes" id="UP001221757"/>
    </source>
</evidence>
<protein>
    <submittedName>
        <fullName evidence="2">Uncharacterized protein</fullName>
    </submittedName>
</protein>
<evidence type="ECO:0000313" key="2">
    <source>
        <dbReference type="EMBL" id="KAJ7655498.1"/>
    </source>
</evidence>
<evidence type="ECO:0000256" key="1">
    <source>
        <dbReference type="SAM" id="MobiDB-lite"/>
    </source>
</evidence>
<comment type="caution">
    <text evidence="2">The sequence shown here is derived from an EMBL/GenBank/DDBJ whole genome shotgun (WGS) entry which is preliminary data.</text>
</comment>
<organism evidence="2 3">
    <name type="scientific">Mycena rosella</name>
    <name type="common">Pink bonnet</name>
    <name type="synonym">Agaricus rosellus</name>
    <dbReference type="NCBI Taxonomy" id="1033263"/>
    <lineage>
        <taxon>Eukaryota</taxon>
        <taxon>Fungi</taxon>
        <taxon>Dikarya</taxon>
        <taxon>Basidiomycota</taxon>
        <taxon>Agaricomycotina</taxon>
        <taxon>Agaricomycetes</taxon>
        <taxon>Agaricomycetidae</taxon>
        <taxon>Agaricales</taxon>
        <taxon>Marasmiineae</taxon>
        <taxon>Mycenaceae</taxon>
        <taxon>Mycena</taxon>
    </lineage>
</organism>
<dbReference type="AlphaFoldDB" id="A0AAD7CP13"/>
<dbReference type="EMBL" id="JARKIE010000308">
    <property type="protein sequence ID" value="KAJ7655498.1"/>
    <property type="molecule type" value="Genomic_DNA"/>
</dbReference>
<name>A0AAD7CP13_MYCRO</name>
<proteinExistence type="predicted"/>
<reference evidence="2" key="1">
    <citation type="submission" date="2023-03" db="EMBL/GenBank/DDBJ databases">
        <title>Massive genome expansion in bonnet fungi (Mycena s.s.) driven by repeated elements and novel gene families across ecological guilds.</title>
        <authorList>
            <consortium name="Lawrence Berkeley National Laboratory"/>
            <person name="Harder C.B."/>
            <person name="Miyauchi S."/>
            <person name="Viragh M."/>
            <person name="Kuo A."/>
            <person name="Thoen E."/>
            <person name="Andreopoulos B."/>
            <person name="Lu D."/>
            <person name="Skrede I."/>
            <person name="Drula E."/>
            <person name="Henrissat B."/>
            <person name="Morin E."/>
            <person name="Kohler A."/>
            <person name="Barry K."/>
            <person name="LaButti K."/>
            <person name="Morin E."/>
            <person name="Salamov A."/>
            <person name="Lipzen A."/>
            <person name="Mereny Z."/>
            <person name="Hegedus B."/>
            <person name="Baldrian P."/>
            <person name="Stursova M."/>
            <person name="Weitz H."/>
            <person name="Taylor A."/>
            <person name="Grigoriev I.V."/>
            <person name="Nagy L.G."/>
            <person name="Martin F."/>
            <person name="Kauserud H."/>
        </authorList>
    </citation>
    <scope>NUCLEOTIDE SEQUENCE</scope>
    <source>
        <strain evidence="2">CBHHK067</strain>
    </source>
</reference>
<keyword evidence="3" id="KW-1185">Reference proteome</keyword>
<gene>
    <name evidence="2" type="ORF">B0H17DRAFT_1146386</name>
</gene>